<dbReference type="Pfam" id="PF04186">
    <property type="entry name" value="FxsA"/>
    <property type="match status" value="1"/>
</dbReference>
<evidence type="ECO:0000256" key="1">
    <source>
        <dbReference type="SAM" id="MobiDB-lite"/>
    </source>
</evidence>
<feature type="transmembrane region" description="Helical" evidence="2">
    <location>
        <begin position="26"/>
        <end position="46"/>
    </location>
</feature>
<evidence type="ECO:0000256" key="2">
    <source>
        <dbReference type="SAM" id="Phobius"/>
    </source>
</evidence>
<feature type="transmembrane region" description="Helical" evidence="2">
    <location>
        <begin position="67"/>
        <end position="97"/>
    </location>
</feature>
<protein>
    <submittedName>
        <fullName evidence="3">FxsA family protein</fullName>
    </submittedName>
</protein>
<dbReference type="GO" id="GO:0016020">
    <property type="term" value="C:membrane"/>
    <property type="evidence" value="ECO:0007669"/>
    <property type="project" value="InterPro"/>
</dbReference>
<dbReference type="Proteomes" id="UP000466307">
    <property type="component" value="Unassembled WGS sequence"/>
</dbReference>
<dbReference type="PANTHER" id="PTHR35335:SF1">
    <property type="entry name" value="UPF0716 PROTEIN FXSA"/>
    <property type="match status" value="1"/>
</dbReference>
<sequence>MRLAAVLLYLAVEIGAFVAMTMTLGFAWAVLISIAAAVAGFAMLRWQGAKVFGSLRRAARNEVDPTAPLADTALVAGASFLLIVPGVVSTVLGMIALTPPVRHLLRPAVAAFGARRVVVAMDRAGVYATGFARGPVIDGTVVDAPAAQDPTVIDGDVMSATGPGSGTSGDRGLPRGR</sequence>
<dbReference type="InterPro" id="IPR007313">
    <property type="entry name" value="FxsA"/>
</dbReference>
<dbReference type="PANTHER" id="PTHR35335">
    <property type="entry name" value="UPF0716 PROTEIN FXSA"/>
    <property type="match status" value="1"/>
</dbReference>
<accession>A0A7K3LSC3</accession>
<proteinExistence type="predicted"/>
<dbReference type="EMBL" id="JAADZU010000059">
    <property type="protein sequence ID" value="NDK91185.1"/>
    <property type="molecule type" value="Genomic_DNA"/>
</dbReference>
<keyword evidence="2" id="KW-1133">Transmembrane helix</keyword>
<dbReference type="NCBIfam" id="NF008528">
    <property type="entry name" value="PRK11463.1-2"/>
    <property type="match status" value="1"/>
</dbReference>
<dbReference type="RefSeq" id="WP_059035412.1">
    <property type="nucleotide sequence ID" value="NZ_JAADZU010000059.1"/>
</dbReference>
<feature type="region of interest" description="Disordered" evidence="1">
    <location>
        <begin position="153"/>
        <end position="177"/>
    </location>
</feature>
<comment type="caution">
    <text evidence="3">The sequence shown here is derived from an EMBL/GenBank/DDBJ whole genome shotgun (WGS) entry which is preliminary data.</text>
</comment>
<dbReference type="AlphaFoldDB" id="A0A7K3LSC3"/>
<evidence type="ECO:0000313" key="3">
    <source>
        <dbReference type="EMBL" id="NDK91185.1"/>
    </source>
</evidence>
<organism evidence="3 4">
    <name type="scientific">Gordonia desulfuricans</name>
    <dbReference type="NCBI Taxonomy" id="89051"/>
    <lineage>
        <taxon>Bacteria</taxon>
        <taxon>Bacillati</taxon>
        <taxon>Actinomycetota</taxon>
        <taxon>Actinomycetes</taxon>
        <taxon>Mycobacteriales</taxon>
        <taxon>Gordoniaceae</taxon>
        <taxon>Gordonia</taxon>
    </lineage>
</organism>
<keyword evidence="2" id="KW-0472">Membrane</keyword>
<keyword evidence="2" id="KW-0812">Transmembrane</keyword>
<keyword evidence="4" id="KW-1185">Reference proteome</keyword>
<evidence type="ECO:0000313" key="4">
    <source>
        <dbReference type="Proteomes" id="UP000466307"/>
    </source>
</evidence>
<name>A0A7K3LSC3_9ACTN</name>
<gene>
    <name evidence="3" type="ORF">GYA93_16590</name>
</gene>
<reference evidence="3 4" key="1">
    <citation type="submission" date="2020-01" db="EMBL/GenBank/DDBJ databases">
        <title>Investigation of new actinobacteria for the biodesulphurisation of diesel fuel.</title>
        <authorList>
            <person name="Athi Narayanan S.M."/>
        </authorList>
    </citation>
    <scope>NUCLEOTIDE SEQUENCE [LARGE SCALE GENOMIC DNA]</scope>
    <source>
        <strain evidence="3 4">213E</strain>
    </source>
</reference>